<proteinExistence type="predicted"/>
<comment type="caution">
    <text evidence="2">The sequence shown here is derived from an EMBL/GenBank/DDBJ whole genome shotgun (WGS) entry which is preliminary data.</text>
</comment>
<feature type="signal peptide" evidence="1">
    <location>
        <begin position="1"/>
        <end position="25"/>
    </location>
</feature>
<dbReference type="Proteomes" id="UP000680158">
    <property type="component" value="Unassembled WGS sequence"/>
</dbReference>
<evidence type="ECO:0000256" key="1">
    <source>
        <dbReference type="SAM" id="SignalP"/>
    </source>
</evidence>
<dbReference type="AlphaFoldDB" id="A0A941I105"/>
<keyword evidence="1" id="KW-0732">Signal</keyword>
<name>A0A941I105_9BURK</name>
<feature type="chain" id="PRO_5037819096" description="SH3 domain-containing protein" evidence="1">
    <location>
        <begin position="26"/>
        <end position="177"/>
    </location>
</feature>
<dbReference type="Gene3D" id="2.30.30.40">
    <property type="entry name" value="SH3 Domains"/>
    <property type="match status" value="1"/>
</dbReference>
<keyword evidence="3" id="KW-1185">Reference proteome</keyword>
<sequence>MNHQQKVLALACVIGLSNSPLHANAQNTGQATVARSAELKAQPFSDAATVKMLAENQKLDVLSRKASWMEVRDQAQTGWVKMLSLRFESKGAETSSKTGDTVKSLLSFVKTGSSGSTTTTGAKGWSKESFANLTPNPDAFEKMKLLYSDKSDAISFAKQENLKEQEQAYLKTKGEQP</sequence>
<dbReference type="EMBL" id="JAGSPM010000002">
    <property type="protein sequence ID" value="MBR7745853.1"/>
    <property type="molecule type" value="Genomic_DNA"/>
</dbReference>
<protein>
    <recommendedName>
        <fullName evidence="4">SH3 domain-containing protein</fullName>
    </recommendedName>
</protein>
<organism evidence="2 3">
    <name type="scientific">Undibacterium baiyunense</name>
    <dbReference type="NCBI Taxonomy" id="2828731"/>
    <lineage>
        <taxon>Bacteria</taxon>
        <taxon>Pseudomonadati</taxon>
        <taxon>Pseudomonadota</taxon>
        <taxon>Betaproteobacteria</taxon>
        <taxon>Burkholderiales</taxon>
        <taxon>Oxalobacteraceae</taxon>
        <taxon>Undibacterium</taxon>
    </lineage>
</organism>
<dbReference type="RefSeq" id="WP_212683212.1">
    <property type="nucleotide sequence ID" value="NZ_JAGSPM010000002.1"/>
</dbReference>
<accession>A0A941I105</accession>
<reference evidence="2 3" key="1">
    <citation type="submission" date="2021-04" db="EMBL/GenBank/DDBJ databases">
        <title>novel species isolated from subtropical streams in China.</title>
        <authorList>
            <person name="Lu H."/>
        </authorList>
    </citation>
    <scope>NUCLEOTIDE SEQUENCE [LARGE SCALE GENOMIC DNA]</scope>
    <source>
        <strain evidence="2 3">BYS107W</strain>
    </source>
</reference>
<evidence type="ECO:0008006" key="4">
    <source>
        <dbReference type="Google" id="ProtNLM"/>
    </source>
</evidence>
<gene>
    <name evidence="2" type="ORF">KDM92_04620</name>
</gene>
<evidence type="ECO:0000313" key="2">
    <source>
        <dbReference type="EMBL" id="MBR7745853.1"/>
    </source>
</evidence>
<evidence type="ECO:0000313" key="3">
    <source>
        <dbReference type="Proteomes" id="UP000680158"/>
    </source>
</evidence>